<feature type="chain" id="PRO_5043616866" description="Lipid A deacylase LpxR family protein" evidence="1">
    <location>
        <begin position="24"/>
        <end position="359"/>
    </location>
</feature>
<dbReference type="Gene3D" id="2.40.128.140">
    <property type="entry name" value="Outer membrane protein"/>
    <property type="match status" value="1"/>
</dbReference>
<evidence type="ECO:0000313" key="3">
    <source>
        <dbReference type="Proteomes" id="UP000218824"/>
    </source>
</evidence>
<protein>
    <recommendedName>
        <fullName evidence="4">Lipid A deacylase LpxR family protein</fullName>
    </recommendedName>
</protein>
<dbReference type="EMBL" id="AP014940">
    <property type="protein sequence ID" value="BAV96121.1"/>
    <property type="molecule type" value="Genomic_DNA"/>
</dbReference>
<dbReference type="AlphaFoldDB" id="A0AAU9ALN2"/>
<evidence type="ECO:0000313" key="2">
    <source>
        <dbReference type="EMBL" id="BAV96121.1"/>
    </source>
</evidence>
<sequence>MRANVPSSSLLLSSLLFAGAALHAPAAAAQGREACTNGHTRLPPTVNLRVDNDLFGGQDQGYSNGIQLTLVSPNLADYTDDPCIPRLARWINRHLDALQPPQGFEQRNMIATFAQGIFTPTDYSRRDLIRDDRPYAGALLAGLGYNARTGDRLRTTQLQFGIVGPSALGKQVQNAVHRALGDKTFEGWDNQLHDEPVFRIVHERMRRFAPEDAAERRWGWDAVGHYGGSFGNLATYANAGMEVRFGLRLPDDFGSTPLRPAGENTAPTTHYNTGDRPFAAHLFLTSDVRWVLRDITLDGNTFRSSHSVDKRPFVAEVGYGVALMRGRWKFAFARYHSTREFEGQKQTPVFGSVTVSRAF</sequence>
<dbReference type="Pfam" id="PF09982">
    <property type="entry name" value="LpxR"/>
    <property type="match status" value="1"/>
</dbReference>
<name>A0AAU9ALN2_LYSEN</name>
<evidence type="ECO:0008006" key="4">
    <source>
        <dbReference type="Google" id="ProtNLM"/>
    </source>
</evidence>
<organism evidence="2 3">
    <name type="scientific">Lysobacter enzymogenes</name>
    <dbReference type="NCBI Taxonomy" id="69"/>
    <lineage>
        <taxon>Bacteria</taxon>
        <taxon>Pseudomonadati</taxon>
        <taxon>Pseudomonadota</taxon>
        <taxon>Gammaproteobacteria</taxon>
        <taxon>Lysobacterales</taxon>
        <taxon>Lysobacteraceae</taxon>
        <taxon>Lysobacter</taxon>
    </lineage>
</organism>
<dbReference type="InterPro" id="IPR037107">
    <property type="entry name" value="Put_OMP_sf"/>
</dbReference>
<keyword evidence="1" id="KW-0732">Signal</keyword>
<feature type="signal peptide" evidence="1">
    <location>
        <begin position="1"/>
        <end position="23"/>
    </location>
</feature>
<evidence type="ECO:0000256" key="1">
    <source>
        <dbReference type="SAM" id="SignalP"/>
    </source>
</evidence>
<dbReference type="Proteomes" id="UP000218824">
    <property type="component" value="Chromosome"/>
</dbReference>
<reference evidence="2 3" key="1">
    <citation type="journal article" date="2017" name="DNA Res.">
        <title>Complete genome sequence and expression profile of the commercial lytic enzyme producer Lysobacter enzymogenes M497-1.</title>
        <authorList>
            <person name="Takami H."/>
            <person name="Toyoda A."/>
            <person name="Uchiyama I."/>
            <person name="Itoh T."/>
            <person name="Takaki Y."/>
            <person name="Arai W."/>
            <person name="Nishi S."/>
            <person name="Kawai M."/>
            <person name="Shinya K."/>
            <person name="Ikeda H."/>
        </authorList>
    </citation>
    <scope>NUCLEOTIDE SEQUENCE [LARGE SCALE GENOMIC DNA]</scope>
    <source>
        <strain evidence="2 3">M497-1</strain>
    </source>
</reference>
<dbReference type="KEGG" id="lem:LEN_0634"/>
<gene>
    <name evidence="2" type="ORF">LEN_0634</name>
</gene>
<proteinExistence type="predicted"/>
<accession>A0AAU9ALN2</accession>
<dbReference type="InterPro" id="IPR018707">
    <property type="entry name" value="LpxR"/>
</dbReference>